<dbReference type="Pfam" id="PF07690">
    <property type="entry name" value="MFS_1"/>
    <property type="match status" value="1"/>
</dbReference>
<feature type="transmembrane region" description="Helical" evidence="6">
    <location>
        <begin position="81"/>
        <end position="102"/>
    </location>
</feature>
<evidence type="ECO:0000256" key="6">
    <source>
        <dbReference type="SAM" id="Phobius"/>
    </source>
</evidence>
<feature type="transmembrane region" description="Helical" evidence="6">
    <location>
        <begin position="277"/>
        <end position="301"/>
    </location>
</feature>
<comment type="caution">
    <text evidence="8">The sequence shown here is derived from an EMBL/GenBank/DDBJ whole genome shotgun (WGS) entry which is preliminary data.</text>
</comment>
<dbReference type="InterPro" id="IPR050189">
    <property type="entry name" value="MFS_Efflux_Transporters"/>
</dbReference>
<proteinExistence type="predicted"/>
<keyword evidence="3 6" id="KW-0812">Transmembrane</keyword>
<dbReference type="PANTHER" id="PTHR43124:SF8">
    <property type="entry name" value="INNER MEMBRANE TRANSPORT PROTEIN YDHP"/>
    <property type="match status" value="1"/>
</dbReference>
<dbReference type="CDD" id="cd17324">
    <property type="entry name" value="MFS_NepI_like"/>
    <property type="match status" value="1"/>
</dbReference>
<evidence type="ECO:0000259" key="7">
    <source>
        <dbReference type="PROSITE" id="PS50850"/>
    </source>
</evidence>
<feature type="transmembrane region" description="Helical" evidence="6">
    <location>
        <begin position="313"/>
        <end position="334"/>
    </location>
</feature>
<comment type="subcellular location">
    <subcellularLocation>
        <location evidence="1">Cell membrane</location>
        <topology evidence="1">Multi-pass membrane protein</topology>
    </subcellularLocation>
</comment>
<dbReference type="InterPro" id="IPR020846">
    <property type="entry name" value="MFS_dom"/>
</dbReference>
<name>A0A6A9V1X3_9ACTN</name>
<keyword evidence="5 6" id="KW-0472">Membrane</keyword>
<evidence type="ECO:0000313" key="8">
    <source>
        <dbReference type="EMBL" id="MVA77600.1"/>
    </source>
</evidence>
<evidence type="ECO:0000256" key="5">
    <source>
        <dbReference type="ARBA" id="ARBA00023136"/>
    </source>
</evidence>
<evidence type="ECO:0000256" key="4">
    <source>
        <dbReference type="ARBA" id="ARBA00022989"/>
    </source>
</evidence>
<dbReference type="GO" id="GO:0005886">
    <property type="term" value="C:plasma membrane"/>
    <property type="evidence" value="ECO:0007669"/>
    <property type="project" value="UniProtKB-SubCell"/>
</dbReference>
<evidence type="ECO:0000256" key="1">
    <source>
        <dbReference type="ARBA" id="ARBA00004651"/>
    </source>
</evidence>
<keyword evidence="4 6" id="KW-1133">Transmembrane helix</keyword>
<evidence type="ECO:0000256" key="3">
    <source>
        <dbReference type="ARBA" id="ARBA00022692"/>
    </source>
</evidence>
<feature type="transmembrane region" description="Helical" evidence="6">
    <location>
        <begin position="146"/>
        <end position="165"/>
    </location>
</feature>
<feature type="transmembrane region" description="Helical" evidence="6">
    <location>
        <begin position="27"/>
        <end position="49"/>
    </location>
</feature>
<feature type="transmembrane region" description="Helical" evidence="6">
    <location>
        <begin position="114"/>
        <end position="134"/>
    </location>
</feature>
<gene>
    <name evidence="8" type="ORF">GC722_16475</name>
</gene>
<keyword evidence="9" id="KW-1185">Reference proteome</keyword>
<dbReference type="SUPFAM" id="SSF103473">
    <property type="entry name" value="MFS general substrate transporter"/>
    <property type="match status" value="1"/>
</dbReference>
<organism evidence="8 9">
    <name type="scientific">Auraticoccus cholistanensis</name>
    <dbReference type="NCBI Taxonomy" id="2656650"/>
    <lineage>
        <taxon>Bacteria</taxon>
        <taxon>Bacillati</taxon>
        <taxon>Actinomycetota</taxon>
        <taxon>Actinomycetes</taxon>
        <taxon>Propionibacteriales</taxon>
        <taxon>Propionibacteriaceae</taxon>
        <taxon>Auraticoccus</taxon>
    </lineage>
</organism>
<dbReference type="Gene3D" id="1.20.1250.20">
    <property type="entry name" value="MFS general substrate transporter like domains"/>
    <property type="match status" value="1"/>
</dbReference>
<accession>A0A6A9V1X3</accession>
<keyword evidence="2" id="KW-1003">Cell membrane</keyword>
<dbReference type="GO" id="GO:0022857">
    <property type="term" value="F:transmembrane transporter activity"/>
    <property type="evidence" value="ECO:0007669"/>
    <property type="project" value="InterPro"/>
</dbReference>
<evidence type="ECO:0000256" key="2">
    <source>
        <dbReference type="ARBA" id="ARBA00022475"/>
    </source>
</evidence>
<reference evidence="8 9" key="1">
    <citation type="submission" date="2019-12" db="EMBL/GenBank/DDBJ databases">
        <title>Auraticoccus cholistani sp. nov., an actinomycete isolated from soil of Cholistan desert.</title>
        <authorList>
            <person name="Cheema M.T."/>
        </authorList>
    </citation>
    <scope>NUCLEOTIDE SEQUENCE [LARGE SCALE GENOMIC DNA]</scope>
    <source>
        <strain evidence="8 9">F435</strain>
    </source>
</reference>
<dbReference type="EMBL" id="WPCU01000010">
    <property type="protein sequence ID" value="MVA77600.1"/>
    <property type="molecule type" value="Genomic_DNA"/>
</dbReference>
<dbReference type="Proteomes" id="UP000435304">
    <property type="component" value="Unassembled WGS sequence"/>
</dbReference>
<feature type="transmembrane region" description="Helical" evidence="6">
    <location>
        <begin position="250"/>
        <end position="271"/>
    </location>
</feature>
<dbReference type="AlphaFoldDB" id="A0A6A9V1X3"/>
<feature type="domain" description="Major facilitator superfamily (MFS) profile" evidence="7">
    <location>
        <begin position="1"/>
        <end position="368"/>
    </location>
</feature>
<dbReference type="PROSITE" id="PS50850">
    <property type="entry name" value="MFS"/>
    <property type="match status" value="1"/>
</dbReference>
<dbReference type="InterPro" id="IPR036259">
    <property type="entry name" value="MFS_trans_sf"/>
</dbReference>
<protein>
    <submittedName>
        <fullName evidence="8">MFS transporter</fullName>
    </submittedName>
</protein>
<dbReference type="PANTHER" id="PTHR43124">
    <property type="entry name" value="PURINE EFFLUX PUMP PBUE"/>
    <property type="match status" value="1"/>
</dbReference>
<feature type="transmembrane region" description="Helical" evidence="6">
    <location>
        <begin position="186"/>
        <end position="210"/>
    </location>
</feature>
<evidence type="ECO:0000313" key="9">
    <source>
        <dbReference type="Proteomes" id="UP000435304"/>
    </source>
</evidence>
<sequence length="370" mass="36539">MGTTEFVVAGLLPQVAADFGTTVAQAGLSITVFAVGMIVGAPSTALLTLRLPRRLTLTLALAVYAVGHVVVGSTASFELLLAARFLTAVATGAFWAVGSVVAAHAAGPAASSRALGLVLGGGMLANVLGVPAGSLSGQLVGWRGTFWALAVLALVAAVAVVRLVPADGPGRVVPSVRAELRVLRSGRLWLTLATCAGITGGVLSVYSYVAPLVTDRAGLSPVVIPFALMAFGVAALVGSVVGGRLGDNHPYATCLVTAAASVLASAGIWAFSASPPALLGLFTLLGLVGLSANPVLVALAVRSGGDAPTLAAAMPTSIFNLGTAVGTGITSAALESGLGATAPAVVGTVSAVLVFLPLTTLTLLARRPAR</sequence>
<feature type="transmembrane region" description="Helical" evidence="6">
    <location>
        <begin position="340"/>
        <end position="365"/>
    </location>
</feature>
<dbReference type="InterPro" id="IPR011701">
    <property type="entry name" value="MFS"/>
</dbReference>
<feature type="transmembrane region" description="Helical" evidence="6">
    <location>
        <begin position="222"/>
        <end position="243"/>
    </location>
</feature>
<feature type="transmembrane region" description="Helical" evidence="6">
    <location>
        <begin position="56"/>
        <end position="75"/>
    </location>
</feature>